<evidence type="ECO:0000313" key="2">
    <source>
        <dbReference type="EMBL" id="MBA1159228.1"/>
    </source>
</evidence>
<evidence type="ECO:0000313" key="3">
    <source>
        <dbReference type="Proteomes" id="UP000572984"/>
    </source>
</evidence>
<accession>A0A838BV53</accession>
<reference evidence="2 3" key="1">
    <citation type="submission" date="2020-07" db="EMBL/GenBank/DDBJ databases">
        <title>Draft genome and description of Microvirga mediterraneensis Marseille-Q2068 sp. nov.</title>
        <authorList>
            <person name="Boxberger M."/>
        </authorList>
    </citation>
    <scope>NUCLEOTIDE SEQUENCE [LARGE SCALE GENOMIC DNA]</scope>
    <source>
        <strain evidence="2 3">Marseille-Q2068</strain>
    </source>
</reference>
<feature type="compositionally biased region" description="Low complexity" evidence="1">
    <location>
        <begin position="84"/>
        <end position="94"/>
    </location>
</feature>
<organism evidence="2 3">
    <name type="scientific">Microvirga mediterraneensis</name>
    <dbReference type="NCBI Taxonomy" id="2754695"/>
    <lineage>
        <taxon>Bacteria</taxon>
        <taxon>Pseudomonadati</taxon>
        <taxon>Pseudomonadota</taxon>
        <taxon>Alphaproteobacteria</taxon>
        <taxon>Hyphomicrobiales</taxon>
        <taxon>Methylobacteriaceae</taxon>
        <taxon>Microvirga</taxon>
    </lineage>
</organism>
<keyword evidence="3" id="KW-1185">Reference proteome</keyword>
<sequence>MSANDLAKLVKTIASDLQAELGTRKLVARVIRNHAEAIDALVAGGYAGETIIDEILKLTRSTAPSVTKSALRQSITRARKSLKQSKSAASSGQAAEKHSSALSKAESSDGVAADRSSKTHLGFNSTELQKKIQRRAQMARPQMPDHD</sequence>
<proteinExistence type="predicted"/>
<dbReference type="AlphaFoldDB" id="A0A838BV53"/>
<dbReference type="RefSeq" id="WP_181054813.1">
    <property type="nucleotide sequence ID" value="NZ_JACDXJ010000003.1"/>
</dbReference>
<feature type="compositionally biased region" description="Polar residues" evidence="1">
    <location>
        <begin position="66"/>
        <end position="76"/>
    </location>
</feature>
<dbReference type="EMBL" id="JACDXJ010000003">
    <property type="protein sequence ID" value="MBA1159228.1"/>
    <property type="molecule type" value="Genomic_DNA"/>
</dbReference>
<comment type="caution">
    <text evidence="2">The sequence shown here is derived from an EMBL/GenBank/DDBJ whole genome shotgun (WGS) entry which is preliminary data.</text>
</comment>
<protein>
    <submittedName>
        <fullName evidence="2">Uncharacterized protein</fullName>
    </submittedName>
</protein>
<gene>
    <name evidence="2" type="ORF">H0S73_24395</name>
</gene>
<feature type="region of interest" description="Disordered" evidence="1">
    <location>
        <begin position="66"/>
        <end position="147"/>
    </location>
</feature>
<evidence type="ECO:0000256" key="1">
    <source>
        <dbReference type="SAM" id="MobiDB-lite"/>
    </source>
</evidence>
<name>A0A838BV53_9HYPH</name>
<dbReference type="Proteomes" id="UP000572984">
    <property type="component" value="Unassembled WGS sequence"/>
</dbReference>